<feature type="transmembrane region" description="Helical" evidence="2">
    <location>
        <begin position="281"/>
        <end position="299"/>
    </location>
</feature>
<feature type="region of interest" description="Disordered" evidence="1">
    <location>
        <begin position="1"/>
        <end position="52"/>
    </location>
</feature>
<dbReference type="Proteomes" id="UP000318582">
    <property type="component" value="Unassembled WGS sequence"/>
</dbReference>
<keyword evidence="2" id="KW-0472">Membrane</keyword>
<proteinExistence type="predicted"/>
<comment type="caution">
    <text evidence="3">The sequence shown here is derived from an EMBL/GenBank/DDBJ whole genome shotgun (WGS) entry which is preliminary data.</text>
</comment>
<name>A0A507E1K2_9FUNG</name>
<protein>
    <submittedName>
        <fullName evidence="3">Uncharacterized protein</fullName>
    </submittedName>
</protein>
<dbReference type="AlphaFoldDB" id="A0A507E1K2"/>
<evidence type="ECO:0000313" key="3">
    <source>
        <dbReference type="EMBL" id="TPX57661.1"/>
    </source>
</evidence>
<keyword evidence="4" id="KW-1185">Reference proteome</keyword>
<keyword evidence="2" id="KW-0812">Transmembrane</keyword>
<evidence type="ECO:0000313" key="4">
    <source>
        <dbReference type="Proteomes" id="UP000318582"/>
    </source>
</evidence>
<dbReference type="EMBL" id="QEAQ01000049">
    <property type="protein sequence ID" value="TPX57661.1"/>
    <property type="molecule type" value="Genomic_DNA"/>
</dbReference>
<feature type="transmembrane region" description="Helical" evidence="2">
    <location>
        <begin position="132"/>
        <end position="150"/>
    </location>
</feature>
<accession>A0A507E1K2</accession>
<reference evidence="3 4" key="1">
    <citation type="journal article" date="2019" name="Sci. Rep.">
        <title>Comparative genomics of chytrid fungi reveal insights into the obligate biotrophic and pathogenic lifestyle of Synchytrium endobioticum.</title>
        <authorList>
            <person name="van de Vossenberg B.T.L.H."/>
            <person name="Warris S."/>
            <person name="Nguyen H.D.T."/>
            <person name="van Gent-Pelzer M.P.E."/>
            <person name="Joly D.L."/>
            <person name="van de Geest H.C."/>
            <person name="Bonants P.J.M."/>
            <person name="Smith D.S."/>
            <person name="Levesque C.A."/>
            <person name="van der Lee T.A.J."/>
        </authorList>
    </citation>
    <scope>NUCLEOTIDE SEQUENCE [LARGE SCALE GENOMIC DNA]</scope>
    <source>
        <strain evidence="3 4">CBS 809.83</strain>
    </source>
</reference>
<feature type="compositionally biased region" description="Basic and acidic residues" evidence="1">
    <location>
        <begin position="19"/>
        <end position="34"/>
    </location>
</feature>
<feature type="transmembrane region" description="Helical" evidence="2">
    <location>
        <begin position="255"/>
        <end position="274"/>
    </location>
</feature>
<gene>
    <name evidence="3" type="ORF">PhCBS80983_g03704</name>
</gene>
<keyword evidence="2" id="KW-1133">Transmembrane helix</keyword>
<feature type="region of interest" description="Disordered" evidence="1">
    <location>
        <begin position="186"/>
        <end position="211"/>
    </location>
</feature>
<sequence length="301" mass="33090">MSDPSIPNELIKSAPSGAEQKRSHYRSESCRIDSVDVPLPPPYQQREREPLSLKCHQPPHSINRAASLDSDTRLKLHPKLLMISAEAFRVPSSSIHVIIFTTILYAIVIISLALTSFAIATQTQMYDGHATVTKAAIFICLFTMLIRILISAVLRLLRPCGYILLILWGLLDIIARSLSHWGSGRKTTAQSDPAIEGGESGGGTGATSTFGVTRKHPEHWRVRHAERIARYSFIMSFAATVANELGAGITRATAILLWIFFALSVVYIFLAMAVRHPSLPPALGLPQIVILIVIFGLSFRT</sequence>
<organism evidence="3 4">
    <name type="scientific">Powellomyces hirtus</name>
    <dbReference type="NCBI Taxonomy" id="109895"/>
    <lineage>
        <taxon>Eukaryota</taxon>
        <taxon>Fungi</taxon>
        <taxon>Fungi incertae sedis</taxon>
        <taxon>Chytridiomycota</taxon>
        <taxon>Chytridiomycota incertae sedis</taxon>
        <taxon>Chytridiomycetes</taxon>
        <taxon>Spizellomycetales</taxon>
        <taxon>Powellomycetaceae</taxon>
        <taxon>Powellomyces</taxon>
    </lineage>
</organism>
<evidence type="ECO:0000256" key="1">
    <source>
        <dbReference type="SAM" id="MobiDB-lite"/>
    </source>
</evidence>
<evidence type="ECO:0000256" key="2">
    <source>
        <dbReference type="SAM" id="Phobius"/>
    </source>
</evidence>
<feature type="transmembrane region" description="Helical" evidence="2">
    <location>
        <begin position="95"/>
        <end position="120"/>
    </location>
</feature>